<protein>
    <submittedName>
        <fullName evidence="11">(Atlantic silverside) hypothetical protein</fullName>
    </submittedName>
</protein>
<dbReference type="SUPFAM" id="SSF48726">
    <property type="entry name" value="Immunoglobulin"/>
    <property type="match status" value="6"/>
</dbReference>
<feature type="non-terminal residue" evidence="11">
    <location>
        <position position="1"/>
    </location>
</feature>
<evidence type="ECO:0000256" key="1">
    <source>
        <dbReference type="ARBA" id="ARBA00004236"/>
    </source>
</evidence>
<evidence type="ECO:0000256" key="6">
    <source>
        <dbReference type="ARBA" id="ARBA00023157"/>
    </source>
</evidence>
<evidence type="ECO:0000256" key="3">
    <source>
        <dbReference type="ARBA" id="ARBA00022729"/>
    </source>
</evidence>
<dbReference type="InterPro" id="IPR013783">
    <property type="entry name" value="Ig-like_fold"/>
</dbReference>
<feature type="region of interest" description="Disordered" evidence="8">
    <location>
        <begin position="657"/>
        <end position="682"/>
    </location>
</feature>
<feature type="domain" description="Ig-like" evidence="10">
    <location>
        <begin position="704"/>
        <end position="804"/>
    </location>
</feature>
<feature type="domain" description="Ig-like" evidence="10">
    <location>
        <begin position="528"/>
        <end position="628"/>
    </location>
</feature>
<dbReference type="InterPro" id="IPR036179">
    <property type="entry name" value="Ig-like_dom_sf"/>
</dbReference>
<keyword evidence="4" id="KW-0391">Immunity</keyword>
<keyword evidence="5 9" id="KW-0472">Membrane</keyword>
<evidence type="ECO:0000259" key="10">
    <source>
        <dbReference type="PROSITE" id="PS50835"/>
    </source>
</evidence>
<evidence type="ECO:0000256" key="8">
    <source>
        <dbReference type="SAM" id="MobiDB-lite"/>
    </source>
</evidence>
<evidence type="ECO:0000256" key="9">
    <source>
        <dbReference type="SAM" id="Phobius"/>
    </source>
</evidence>
<dbReference type="InterPro" id="IPR013106">
    <property type="entry name" value="Ig_V-set"/>
</dbReference>
<feature type="transmembrane region" description="Helical" evidence="9">
    <location>
        <begin position="311"/>
        <end position="331"/>
    </location>
</feature>
<keyword evidence="6" id="KW-1015">Disulfide bond</keyword>
<comment type="subcellular location">
    <subcellularLocation>
        <location evidence="1">Cell membrane</location>
    </subcellularLocation>
</comment>
<dbReference type="InterPro" id="IPR007110">
    <property type="entry name" value="Ig-like_dom"/>
</dbReference>
<dbReference type="Gene3D" id="2.60.40.10">
    <property type="entry name" value="Immunoglobulins"/>
    <property type="match status" value="6"/>
</dbReference>
<feature type="compositionally biased region" description="Basic and acidic residues" evidence="8">
    <location>
        <begin position="666"/>
        <end position="679"/>
    </location>
</feature>
<sequence>MPNDLICYCTKIVTSRCYDEHKFSAQAEGGHALNYAALHFAGGKTTRGNKKKRELGTEESTSAGAVSFLSDIVHNSLVPVVTVQLGEPVTLTCTLPDETRSTDKIQWSRQSAGDALESIVMLWKNQKPKFGPRFSDTKLTATFNGKISTLTIMGTSREDEGMYHCAIIEYSAVTWRGTYLSIKGNSQKMSNYSVVRQSAVSDPAGSGDSVTLQCSVLSHSENQTCSGDLSVFWFRAASDESHPHIIYSDGNRADKCNQKADTQRRCVHHFSKSISSSEVGTYYCAVATCGEILFGDGTKVEPESKSFEFKLLVILSISFGISAIVNIFFIFHKIQRTIRGKVKESTSLQGGHINSSQTADNSAEGGQDLNYAALHFSGGKSTRGKKKKELRTEENTLAPVTTVHLGLPVTLTCPVDEEIKTSTEMYWYKQSIGESLKLIAKLYKKGKPTYSSGEASASRLNMVFNGKSISLTIYRTVPEDEGMYHCAIIDWLKNTWSGTYLFLKGNHLRMSNYTVVQSPPAFDSDHPGDSKTLQCSVLSDSENQTCSDFSVFWVRAASNKLDPHIIYSNGSRADKCNQKADTQRKCVHHFSKSISSSEVGTYYCAVATCGEILFGNGTKVETVESEFTALMVALICLGFSVTVNIALISCCTKTACGKGPKNNSSQKRDDNRSKPRDETTEGEQDLNYAALPFSEGKARKTKRNKIVNSEENSLVSDITVPLGEPATLTCALPKRWLDVKSIYWYKQSSGDNLRLISVIWKNTNSTYGPGFSAKKLKTRCREKFCNLTIFKTVHDDEGMYHCAVIDWIENIWSGIYLSLKGNNQRTKNYTVVRQSAVSDPAGSGDSNTLQCSAVSHSENQTCSDLSVFWFKDVSQNSQPDIIYSDRNRRNGCQKRSGTQKRCVHHFSKSISSSEVGTYNCAVATCGEILYGDGPKLEPDQLPSSKFTLLMVVITCLTISVIVNVVFVFYGLLRAACDQTKGMEGTSLQERHDDLRQQRDDI</sequence>
<dbReference type="CDD" id="cd00099">
    <property type="entry name" value="IgV"/>
    <property type="match status" value="3"/>
</dbReference>
<feature type="domain" description="Ig-like" evidence="10">
    <location>
        <begin position="86"/>
        <end position="167"/>
    </location>
</feature>
<dbReference type="InterPro" id="IPR003599">
    <property type="entry name" value="Ig_sub"/>
</dbReference>
<keyword evidence="12" id="KW-1185">Reference proteome</keyword>
<feature type="transmembrane region" description="Helical" evidence="9">
    <location>
        <begin position="627"/>
        <end position="648"/>
    </location>
</feature>
<name>A0A8S4BL11_9TELE</name>
<reference evidence="11" key="1">
    <citation type="submission" date="2021-05" db="EMBL/GenBank/DDBJ databases">
        <authorList>
            <person name="Tigano A."/>
        </authorList>
    </citation>
    <scope>NUCLEOTIDE SEQUENCE</scope>
</reference>
<evidence type="ECO:0000313" key="12">
    <source>
        <dbReference type="Proteomes" id="UP000677803"/>
    </source>
</evidence>
<dbReference type="InterPro" id="IPR052051">
    <property type="entry name" value="TCR_complex_component"/>
</dbReference>
<comment type="caution">
    <text evidence="11">The sequence shown here is derived from an EMBL/GenBank/DDBJ whole genome shotgun (WGS) entry which is preliminary data.</text>
</comment>
<dbReference type="EMBL" id="CAJRST010036666">
    <property type="protein sequence ID" value="CAG5989192.1"/>
    <property type="molecule type" value="Genomic_DNA"/>
</dbReference>
<evidence type="ECO:0000256" key="2">
    <source>
        <dbReference type="ARBA" id="ARBA00022475"/>
    </source>
</evidence>
<dbReference type="GO" id="GO:0002376">
    <property type="term" value="P:immune system process"/>
    <property type="evidence" value="ECO:0007669"/>
    <property type="project" value="UniProtKB-KW"/>
</dbReference>
<evidence type="ECO:0000256" key="5">
    <source>
        <dbReference type="ARBA" id="ARBA00023136"/>
    </source>
</evidence>
<evidence type="ECO:0000256" key="4">
    <source>
        <dbReference type="ARBA" id="ARBA00022859"/>
    </source>
</evidence>
<dbReference type="GO" id="GO:0005886">
    <property type="term" value="C:plasma membrane"/>
    <property type="evidence" value="ECO:0007669"/>
    <property type="project" value="UniProtKB-SubCell"/>
</dbReference>
<dbReference type="Pfam" id="PF07686">
    <property type="entry name" value="V-set"/>
    <property type="match status" value="3"/>
</dbReference>
<evidence type="ECO:0000313" key="11">
    <source>
        <dbReference type="EMBL" id="CAG5989192.1"/>
    </source>
</evidence>
<dbReference type="PANTHER" id="PTHR19433">
    <property type="entry name" value="T-CELL RECEPTOR ALPHA CHAIN V REGION-RELATED"/>
    <property type="match status" value="1"/>
</dbReference>
<keyword evidence="2" id="KW-1003">Cell membrane</keyword>
<dbReference type="InterPro" id="IPR003598">
    <property type="entry name" value="Ig_sub2"/>
</dbReference>
<dbReference type="PROSITE" id="PS50835">
    <property type="entry name" value="IG_LIKE"/>
    <property type="match status" value="6"/>
</dbReference>
<dbReference type="SMART" id="SM00406">
    <property type="entry name" value="IGv"/>
    <property type="match status" value="4"/>
</dbReference>
<dbReference type="AlphaFoldDB" id="A0A8S4BL11"/>
<keyword evidence="7" id="KW-0325">Glycoprotein</keyword>
<dbReference type="SMART" id="SM00409">
    <property type="entry name" value="IG"/>
    <property type="match status" value="5"/>
</dbReference>
<dbReference type="GO" id="GO:0009617">
    <property type="term" value="P:response to bacterium"/>
    <property type="evidence" value="ECO:0007669"/>
    <property type="project" value="TreeGrafter"/>
</dbReference>
<feature type="transmembrane region" description="Helical" evidence="9">
    <location>
        <begin position="946"/>
        <end position="972"/>
    </location>
</feature>
<keyword evidence="3" id="KW-0732">Signal</keyword>
<proteinExistence type="predicted"/>
<feature type="domain" description="Ig-like" evidence="10">
    <location>
        <begin position="406"/>
        <end position="488"/>
    </location>
</feature>
<organism evidence="11 12">
    <name type="scientific">Menidia menidia</name>
    <name type="common">Atlantic silverside</name>
    <dbReference type="NCBI Taxonomy" id="238744"/>
    <lineage>
        <taxon>Eukaryota</taxon>
        <taxon>Metazoa</taxon>
        <taxon>Chordata</taxon>
        <taxon>Craniata</taxon>
        <taxon>Vertebrata</taxon>
        <taxon>Euteleostomi</taxon>
        <taxon>Actinopterygii</taxon>
        <taxon>Neopterygii</taxon>
        <taxon>Teleostei</taxon>
        <taxon>Neoteleostei</taxon>
        <taxon>Acanthomorphata</taxon>
        <taxon>Ovalentaria</taxon>
        <taxon>Atherinomorphae</taxon>
        <taxon>Atheriniformes</taxon>
        <taxon>Atherinopsidae</taxon>
        <taxon>Menidiinae</taxon>
        <taxon>Menidia</taxon>
    </lineage>
</organism>
<keyword evidence="9" id="KW-0812">Transmembrane</keyword>
<dbReference type="Proteomes" id="UP000677803">
    <property type="component" value="Unassembled WGS sequence"/>
</dbReference>
<feature type="domain" description="Ig-like" evidence="10">
    <location>
        <begin position="207"/>
        <end position="308"/>
    </location>
</feature>
<dbReference type="PANTHER" id="PTHR19433:SF133">
    <property type="entry name" value="IMMUNE-TYPE RECEPTOR 5 PRECURSOR-RELATED"/>
    <property type="match status" value="1"/>
</dbReference>
<accession>A0A8S4BL11</accession>
<dbReference type="OrthoDB" id="6370831at2759"/>
<dbReference type="SMART" id="SM00408">
    <property type="entry name" value="IGc2"/>
    <property type="match status" value="3"/>
</dbReference>
<evidence type="ECO:0000256" key="7">
    <source>
        <dbReference type="ARBA" id="ARBA00023180"/>
    </source>
</evidence>
<keyword evidence="9" id="KW-1133">Transmembrane helix</keyword>
<gene>
    <name evidence="11" type="ORF">MMEN_LOCUS17188</name>
</gene>
<feature type="domain" description="Ig-like" evidence="10">
    <location>
        <begin position="844"/>
        <end position="922"/>
    </location>
</feature>